<dbReference type="PROSITE" id="PS50600">
    <property type="entry name" value="ULP_PROTEASE"/>
    <property type="match status" value="1"/>
</dbReference>
<keyword evidence="7" id="KW-1185">Reference proteome</keyword>
<dbReference type="GO" id="GO:0000338">
    <property type="term" value="P:protein deneddylation"/>
    <property type="evidence" value="ECO:0007669"/>
    <property type="project" value="TreeGrafter"/>
</dbReference>
<dbReference type="EMBL" id="JARK01001579">
    <property type="protein sequence ID" value="EYB88686.1"/>
    <property type="molecule type" value="Genomic_DNA"/>
</dbReference>
<accession>A0A016SE96</accession>
<dbReference type="PANTHER" id="PTHR46468:SF1">
    <property type="entry name" value="SENTRIN-SPECIFIC PROTEASE 8"/>
    <property type="match status" value="1"/>
</dbReference>
<dbReference type="AlphaFoldDB" id="A0A016SE96"/>
<dbReference type="Gene3D" id="3.40.395.10">
    <property type="entry name" value="Adenoviral Proteinase, Chain A"/>
    <property type="match status" value="1"/>
</dbReference>
<evidence type="ECO:0000256" key="1">
    <source>
        <dbReference type="ARBA" id="ARBA00005234"/>
    </source>
</evidence>
<dbReference type="InterPro" id="IPR044613">
    <property type="entry name" value="Nep1/2-like"/>
</dbReference>
<organism evidence="6 7">
    <name type="scientific">Ancylostoma ceylanicum</name>
    <dbReference type="NCBI Taxonomy" id="53326"/>
    <lineage>
        <taxon>Eukaryota</taxon>
        <taxon>Metazoa</taxon>
        <taxon>Ecdysozoa</taxon>
        <taxon>Nematoda</taxon>
        <taxon>Chromadorea</taxon>
        <taxon>Rhabditida</taxon>
        <taxon>Rhabditina</taxon>
        <taxon>Rhabditomorpha</taxon>
        <taxon>Strongyloidea</taxon>
        <taxon>Ancylostomatidae</taxon>
        <taxon>Ancylostomatinae</taxon>
        <taxon>Ancylostoma</taxon>
    </lineage>
</organism>
<keyword evidence="2" id="KW-0645">Protease</keyword>
<dbReference type="GO" id="GO:0006508">
    <property type="term" value="P:proteolysis"/>
    <property type="evidence" value="ECO:0007669"/>
    <property type="project" value="UniProtKB-KW"/>
</dbReference>
<evidence type="ECO:0000313" key="6">
    <source>
        <dbReference type="EMBL" id="EYB88686.1"/>
    </source>
</evidence>
<dbReference type="InterPro" id="IPR038765">
    <property type="entry name" value="Papain-like_cys_pep_sf"/>
</dbReference>
<gene>
    <name evidence="6" type="primary">Acey_s0243.g3500</name>
    <name evidence="6" type="synonym">Acey-ulp-3</name>
    <name evidence="6" type="ORF">Y032_0243g3500</name>
</gene>
<dbReference type="STRING" id="53326.A0A016SE96"/>
<protein>
    <recommendedName>
        <fullName evidence="5">Ubiquitin-like protease family profile domain-containing protein</fullName>
    </recommendedName>
</protein>
<dbReference type="GO" id="GO:0019784">
    <property type="term" value="F:deNEDDylase activity"/>
    <property type="evidence" value="ECO:0007669"/>
    <property type="project" value="InterPro"/>
</dbReference>
<evidence type="ECO:0000256" key="2">
    <source>
        <dbReference type="ARBA" id="ARBA00022670"/>
    </source>
</evidence>
<evidence type="ECO:0000256" key="3">
    <source>
        <dbReference type="ARBA" id="ARBA00022801"/>
    </source>
</evidence>
<evidence type="ECO:0000259" key="5">
    <source>
        <dbReference type="PROSITE" id="PS50600"/>
    </source>
</evidence>
<keyword evidence="4" id="KW-0788">Thiol protease</keyword>
<sequence length="225" mass="25612">MCSTPFHGDKDSKVLSYGDIVLYQSDVNTLLPGVWLNDNIISFACEFLMDNASEEVKRQVAVVGAASCELIRYACDETIIREIFTSLNFFDKEKILFILNDREDPTVVGGFHWSLLVLERKIGRFHYYDSMRPAKTAVAKQLVSIITPFLDTKNVTFTIVDCPQQHNSFDCGMYVIEFVRRALKPTNNDPPPAIIDANYIEMERRYWLDIISSLASGSKHQSLIV</sequence>
<dbReference type="SUPFAM" id="SSF54001">
    <property type="entry name" value="Cysteine proteinases"/>
    <property type="match status" value="1"/>
</dbReference>
<comment type="similarity">
    <text evidence="1">Belongs to the peptidase C48 family.</text>
</comment>
<dbReference type="PANTHER" id="PTHR46468">
    <property type="entry name" value="SENTRIN-SPECIFIC PROTEASE 8"/>
    <property type="match status" value="1"/>
</dbReference>
<name>A0A016SE96_9BILA</name>
<dbReference type="Pfam" id="PF02902">
    <property type="entry name" value="Peptidase_C48"/>
    <property type="match status" value="1"/>
</dbReference>
<proteinExistence type="inferred from homology"/>
<evidence type="ECO:0000313" key="7">
    <source>
        <dbReference type="Proteomes" id="UP000024635"/>
    </source>
</evidence>
<reference evidence="7" key="1">
    <citation type="journal article" date="2015" name="Nat. Genet.">
        <title>The genome and transcriptome of the zoonotic hookworm Ancylostoma ceylanicum identify infection-specific gene families.</title>
        <authorList>
            <person name="Schwarz E.M."/>
            <person name="Hu Y."/>
            <person name="Antoshechkin I."/>
            <person name="Miller M.M."/>
            <person name="Sternberg P.W."/>
            <person name="Aroian R.V."/>
        </authorList>
    </citation>
    <scope>NUCLEOTIDE SEQUENCE</scope>
    <source>
        <strain evidence="7">HY135</strain>
    </source>
</reference>
<feature type="domain" description="Ubiquitin-like protease family profile" evidence="5">
    <location>
        <begin position="20"/>
        <end position="182"/>
    </location>
</feature>
<comment type="caution">
    <text evidence="6">The sequence shown here is derived from an EMBL/GenBank/DDBJ whole genome shotgun (WGS) entry which is preliminary data.</text>
</comment>
<evidence type="ECO:0000256" key="4">
    <source>
        <dbReference type="ARBA" id="ARBA00022807"/>
    </source>
</evidence>
<dbReference type="InterPro" id="IPR003653">
    <property type="entry name" value="Peptidase_C48_C"/>
</dbReference>
<dbReference type="Proteomes" id="UP000024635">
    <property type="component" value="Unassembled WGS sequence"/>
</dbReference>
<keyword evidence="3" id="KW-0378">Hydrolase</keyword>
<dbReference type="GO" id="GO:0008234">
    <property type="term" value="F:cysteine-type peptidase activity"/>
    <property type="evidence" value="ECO:0007669"/>
    <property type="project" value="UniProtKB-KW"/>
</dbReference>
<dbReference type="OrthoDB" id="5065855at2759"/>